<dbReference type="OrthoDB" id="6045078at2"/>
<organism evidence="2 3">
    <name type="scientific">Trinickia dabaoshanensis</name>
    <dbReference type="NCBI Taxonomy" id="564714"/>
    <lineage>
        <taxon>Bacteria</taxon>
        <taxon>Pseudomonadati</taxon>
        <taxon>Pseudomonadota</taxon>
        <taxon>Betaproteobacteria</taxon>
        <taxon>Burkholderiales</taxon>
        <taxon>Burkholderiaceae</taxon>
        <taxon>Trinickia</taxon>
    </lineage>
</organism>
<evidence type="ECO:0000313" key="3">
    <source>
        <dbReference type="Proteomes" id="UP000235616"/>
    </source>
</evidence>
<feature type="domain" description="Suppressor of fused-like" evidence="1">
    <location>
        <begin position="15"/>
        <end position="68"/>
    </location>
</feature>
<dbReference type="RefSeq" id="WP_102646669.1">
    <property type="nucleotide sequence ID" value="NZ_PNYA01000015.1"/>
</dbReference>
<gene>
    <name evidence="2" type="ORF">C0Z18_17430</name>
</gene>
<evidence type="ECO:0000313" key="2">
    <source>
        <dbReference type="EMBL" id="PMS18357.1"/>
    </source>
</evidence>
<accession>A0A2N7VML8</accession>
<dbReference type="AlphaFoldDB" id="A0A2N7VML8"/>
<reference evidence="2 3" key="1">
    <citation type="submission" date="2018-01" db="EMBL/GenBank/DDBJ databases">
        <title>Whole genome analyses suggest that Burkholderia sensu lato contains two further novel genera in the rhizoxinica-symbiotica group Mycetohabitans gen. nov., and Trinickia gen. nov.: implications for the evolution of diazotrophy and nodulation in the Burkholderiaceae.</title>
        <authorList>
            <person name="Estrada-de los Santos P."/>
            <person name="Palmer M."/>
            <person name="Chavez-Ramirez B."/>
            <person name="Beukes C."/>
            <person name="Steenkamp E.T."/>
            <person name="Hirsch A.M."/>
            <person name="Manyaka P."/>
            <person name="Maluk M."/>
            <person name="Lafos M."/>
            <person name="Crook M."/>
            <person name="Gross E."/>
            <person name="Simon M.F."/>
            <person name="Bueno dos Reis Junior F."/>
            <person name="Poole P.S."/>
            <person name="Venter S.N."/>
            <person name="James E.K."/>
        </authorList>
    </citation>
    <scope>NUCLEOTIDE SEQUENCE [LARGE SCALE GENOMIC DNA]</scope>
    <source>
        <strain evidence="2 3">GIMN1.004</strain>
    </source>
</reference>
<sequence>MRIGAVAYAFPFLWADKLKSTLIGGTRVAWLLAVPVSKAETAYAQTYGPQSLEARFAEMDIDIYDLNRASVI</sequence>
<name>A0A2N7VML8_9BURK</name>
<dbReference type="EMBL" id="PNYA01000015">
    <property type="protein sequence ID" value="PMS18357.1"/>
    <property type="molecule type" value="Genomic_DNA"/>
</dbReference>
<dbReference type="Pfam" id="PF05076">
    <property type="entry name" value="SUFU"/>
    <property type="match status" value="1"/>
</dbReference>
<dbReference type="Proteomes" id="UP000235616">
    <property type="component" value="Unassembled WGS sequence"/>
</dbReference>
<comment type="caution">
    <text evidence="2">The sequence shown here is derived from an EMBL/GenBank/DDBJ whole genome shotgun (WGS) entry which is preliminary data.</text>
</comment>
<evidence type="ECO:0000259" key="1">
    <source>
        <dbReference type="Pfam" id="PF05076"/>
    </source>
</evidence>
<protein>
    <recommendedName>
        <fullName evidence="1">Suppressor of fused-like domain-containing protein</fullName>
    </recommendedName>
</protein>
<keyword evidence="3" id="KW-1185">Reference proteome</keyword>
<proteinExistence type="predicted"/>
<dbReference type="InterPro" id="IPR020941">
    <property type="entry name" value="SUFU-like_domain"/>
</dbReference>